<comment type="caution">
    <text evidence="6">The sequence shown here is derived from an EMBL/GenBank/DDBJ whole genome shotgun (WGS) entry which is preliminary data.</text>
</comment>
<reference evidence="6" key="1">
    <citation type="submission" date="2020-10" db="EMBL/GenBank/DDBJ databases">
        <authorList>
            <person name="Gilroy R."/>
        </authorList>
    </citation>
    <scope>NUCLEOTIDE SEQUENCE</scope>
    <source>
        <strain evidence="6">CHK184-25365</strain>
    </source>
</reference>
<dbReference type="GO" id="GO:0030145">
    <property type="term" value="F:manganese ion binding"/>
    <property type="evidence" value="ECO:0007669"/>
    <property type="project" value="InterPro"/>
</dbReference>
<dbReference type="PANTHER" id="PTHR39181:SF1">
    <property type="entry name" value="TYROSINE-PROTEIN PHOSPHATASE YWQE"/>
    <property type="match status" value="1"/>
</dbReference>
<accession>A0A9D1AHX6</accession>
<evidence type="ECO:0000313" key="6">
    <source>
        <dbReference type="EMBL" id="HIR40527.1"/>
    </source>
</evidence>
<dbReference type="EMBL" id="DVGY01000042">
    <property type="protein sequence ID" value="HIR40527.1"/>
    <property type="molecule type" value="Genomic_DNA"/>
</dbReference>
<name>A0A9D1AHX6_9FIRM</name>
<dbReference type="SUPFAM" id="SSF51556">
    <property type="entry name" value="Metallo-dependent hydrolases"/>
    <property type="match status" value="1"/>
</dbReference>
<evidence type="ECO:0000256" key="4">
    <source>
        <dbReference type="ARBA" id="ARBA00022912"/>
    </source>
</evidence>
<organism evidence="6 7">
    <name type="scientific">Candidatus Egerieicola pullicola</name>
    <dbReference type="NCBI Taxonomy" id="2840775"/>
    <lineage>
        <taxon>Bacteria</taxon>
        <taxon>Bacillati</taxon>
        <taxon>Bacillota</taxon>
        <taxon>Clostridia</taxon>
        <taxon>Eubacteriales</taxon>
        <taxon>Oscillospiraceae</taxon>
        <taxon>Oscillospiraceae incertae sedis</taxon>
        <taxon>Candidatus Egerieicola</taxon>
    </lineage>
</organism>
<gene>
    <name evidence="6" type="ORF">IAB36_01710</name>
</gene>
<evidence type="ECO:0000256" key="2">
    <source>
        <dbReference type="ARBA" id="ARBA00013064"/>
    </source>
</evidence>
<dbReference type="InterPro" id="IPR016667">
    <property type="entry name" value="Caps_polysacc_synth_CpsB/CapC"/>
</dbReference>
<evidence type="ECO:0000313" key="7">
    <source>
        <dbReference type="Proteomes" id="UP000886749"/>
    </source>
</evidence>
<evidence type="ECO:0000256" key="3">
    <source>
        <dbReference type="ARBA" id="ARBA00022801"/>
    </source>
</evidence>
<dbReference type="Pfam" id="PF19567">
    <property type="entry name" value="CpsB_CapC"/>
    <property type="match status" value="1"/>
</dbReference>
<dbReference type="GO" id="GO:0004725">
    <property type="term" value="F:protein tyrosine phosphatase activity"/>
    <property type="evidence" value="ECO:0007669"/>
    <property type="project" value="UniProtKB-EC"/>
</dbReference>
<dbReference type="Proteomes" id="UP000886749">
    <property type="component" value="Unassembled WGS sequence"/>
</dbReference>
<comment type="similarity">
    <text evidence="1">Belongs to the metallo-dependent hydrolases superfamily. CpsB/CapC family.</text>
</comment>
<evidence type="ECO:0000256" key="5">
    <source>
        <dbReference type="ARBA" id="ARBA00051722"/>
    </source>
</evidence>
<dbReference type="EC" id="3.1.3.48" evidence="2"/>
<keyword evidence="4" id="KW-0904">Protein phosphatase</keyword>
<dbReference type="AlphaFoldDB" id="A0A9D1AHX6"/>
<proteinExistence type="inferred from homology"/>
<keyword evidence="3" id="KW-0378">Hydrolase</keyword>
<protein>
    <recommendedName>
        <fullName evidence="2">protein-tyrosine-phosphatase</fullName>
        <ecNumber evidence="2">3.1.3.48</ecNumber>
    </recommendedName>
</protein>
<comment type="catalytic activity">
    <reaction evidence="5">
        <text>O-phospho-L-tyrosyl-[protein] + H2O = L-tyrosyl-[protein] + phosphate</text>
        <dbReference type="Rhea" id="RHEA:10684"/>
        <dbReference type="Rhea" id="RHEA-COMP:10136"/>
        <dbReference type="Rhea" id="RHEA-COMP:20101"/>
        <dbReference type="ChEBI" id="CHEBI:15377"/>
        <dbReference type="ChEBI" id="CHEBI:43474"/>
        <dbReference type="ChEBI" id="CHEBI:46858"/>
        <dbReference type="ChEBI" id="CHEBI:61978"/>
        <dbReference type="EC" id="3.1.3.48"/>
    </reaction>
</comment>
<sequence>MRVDFHSHVVPGVDDGSKNTDMSLQMLRSMRQQGTDLVVATPHFYMGRTAPEEYLEKISDACYLLREAIEKSGEEVPQMVLGYEVYYFKGISQANFINLFTIGNSSYILLELPTRPLTNADVEDIYRIRANQGL</sequence>
<reference evidence="6" key="2">
    <citation type="journal article" date="2021" name="PeerJ">
        <title>Extensive microbial diversity within the chicken gut microbiome revealed by metagenomics and culture.</title>
        <authorList>
            <person name="Gilroy R."/>
            <person name="Ravi A."/>
            <person name="Getino M."/>
            <person name="Pursley I."/>
            <person name="Horton D.L."/>
            <person name="Alikhan N.F."/>
            <person name="Baker D."/>
            <person name="Gharbi K."/>
            <person name="Hall N."/>
            <person name="Watson M."/>
            <person name="Adriaenssens E.M."/>
            <person name="Foster-Nyarko E."/>
            <person name="Jarju S."/>
            <person name="Secka A."/>
            <person name="Antonio M."/>
            <person name="Oren A."/>
            <person name="Chaudhuri R.R."/>
            <person name="La Ragione R."/>
            <person name="Hildebrand F."/>
            <person name="Pallen M.J."/>
        </authorList>
    </citation>
    <scope>NUCLEOTIDE SEQUENCE</scope>
    <source>
        <strain evidence="6">CHK184-25365</strain>
    </source>
</reference>
<feature type="non-terminal residue" evidence="6">
    <location>
        <position position="134"/>
    </location>
</feature>
<dbReference type="PANTHER" id="PTHR39181">
    <property type="entry name" value="TYROSINE-PROTEIN PHOSPHATASE YWQE"/>
    <property type="match status" value="1"/>
</dbReference>
<evidence type="ECO:0000256" key="1">
    <source>
        <dbReference type="ARBA" id="ARBA00005750"/>
    </source>
</evidence>
<dbReference type="InterPro" id="IPR032466">
    <property type="entry name" value="Metal_Hydrolase"/>
</dbReference>
<dbReference type="Gene3D" id="3.20.20.140">
    <property type="entry name" value="Metal-dependent hydrolases"/>
    <property type="match status" value="1"/>
</dbReference>